<dbReference type="Proteomes" id="UP001500683">
    <property type="component" value="Unassembled WGS sequence"/>
</dbReference>
<protein>
    <submittedName>
        <fullName evidence="1">Uncharacterized protein</fullName>
    </submittedName>
</protein>
<gene>
    <name evidence="1" type="ORF">GCM10022214_51920</name>
</gene>
<sequence length="158" mass="17131">MPYEYVGPAEILRRVDGVAGRPVRSPADLDEWLAERRDERDEPFTFVVDGDGTLLIAPRRSEHVACAGGRPVLAAGEIAFDGREGRWAVTGVTNQSTGYCPDAGCWPAVAAALDRARVPHPGGFTDVFVFRHCPCCGELNLVKDAHYVCVFCDADLPS</sequence>
<evidence type="ECO:0000313" key="1">
    <source>
        <dbReference type="EMBL" id="GAA4085547.1"/>
    </source>
</evidence>
<accession>A0ABP7WBP1</accession>
<dbReference type="RefSeq" id="WP_344952529.1">
    <property type="nucleotide sequence ID" value="NZ_BAAAZG010000039.1"/>
</dbReference>
<keyword evidence="2" id="KW-1185">Reference proteome</keyword>
<reference evidence="2" key="1">
    <citation type="journal article" date="2019" name="Int. J. Syst. Evol. Microbiol.">
        <title>The Global Catalogue of Microorganisms (GCM) 10K type strain sequencing project: providing services to taxonomists for standard genome sequencing and annotation.</title>
        <authorList>
            <consortium name="The Broad Institute Genomics Platform"/>
            <consortium name="The Broad Institute Genome Sequencing Center for Infectious Disease"/>
            <person name="Wu L."/>
            <person name="Ma J."/>
        </authorList>
    </citation>
    <scope>NUCLEOTIDE SEQUENCE [LARGE SCALE GENOMIC DNA]</scope>
    <source>
        <strain evidence="2">JCM 16702</strain>
    </source>
</reference>
<comment type="caution">
    <text evidence="1">The sequence shown here is derived from an EMBL/GenBank/DDBJ whole genome shotgun (WGS) entry which is preliminary data.</text>
</comment>
<evidence type="ECO:0000313" key="2">
    <source>
        <dbReference type="Proteomes" id="UP001500683"/>
    </source>
</evidence>
<dbReference type="EMBL" id="BAAAZG010000039">
    <property type="protein sequence ID" value="GAA4085547.1"/>
    <property type="molecule type" value="Genomic_DNA"/>
</dbReference>
<name>A0ABP7WBP1_9ACTN</name>
<organism evidence="1 2">
    <name type="scientific">Actinomadura miaoliensis</name>
    <dbReference type="NCBI Taxonomy" id="430685"/>
    <lineage>
        <taxon>Bacteria</taxon>
        <taxon>Bacillati</taxon>
        <taxon>Actinomycetota</taxon>
        <taxon>Actinomycetes</taxon>
        <taxon>Streptosporangiales</taxon>
        <taxon>Thermomonosporaceae</taxon>
        <taxon>Actinomadura</taxon>
    </lineage>
</organism>
<proteinExistence type="predicted"/>